<organism evidence="8 9">
    <name type="scientific">Coptotermes formosanus</name>
    <name type="common">Formosan subterranean termite</name>
    <dbReference type="NCBI Taxonomy" id="36987"/>
    <lineage>
        <taxon>Eukaryota</taxon>
        <taxon>Metazoa</taxon>
        <taxon>Ecdysozoa</taxon>
        <taxon>Arthropoda</taxon>
        <taxon>Hexapoda</taxon>
        <taxon>Insecta</taxon>
        <taxon>Pterygota</taxon>
        <taxon>Neoptera</taxon>
        <taxon>Polyneoptera</taxon>
        <taxon>Dictyoptera</taxon>
        <taxon>Blattodea</taxon>
        <taxon>Blattoidea</taxon>
        <taxon>Termitoidae</taxon>
        <taxon>Rhinotermitidae</taxon>
        <taxon>Coptotermes</taxon>
    </lineage>
</organism>
<dbReference type="InterPro" id="IPR007740">
    <property type="entry name" value="Ribosomal_mL49"/>
</dbReference>
<comment type="similarity">
    <text evidence="2">Belongs to the mitochondrion-specific ribosomal protein mL49 family.</text>
</comment>
<dbReference type="PANTHER" id="PTHR13477:SF0">
    <property type="entry name" value="LARGE RIBOSOMAL SUBUNIT PROTEIN ML49"/>
    <property type="match status" value="1"/>
</dbReference>
<keyword evidence="3" id="KW-0689">Ribosomal protein</keyword>
<proteinExistence type="inferred from homology"/>
<evidence type="ECO:0000256" key="6">
    <source>
        <dbReference type="ARBA" id="ARBA00035191"/>
    </source>
</evidence>
<comment type="caution">
    <text evidence="8">The sequence shown here is derived from an EMBL/GenBank/DDBJ whole genome shotgun (WGS) entry which is preliminary data.</text>
</comment>
<dbReference type="InParanoid" id="A0A6L2QAJ3"/>
<dbReference type="EMBL" id="BLKM01003049">
    <property type="protein sequence ID" value="GFG41030.1"/>
    <property type="molecule type" value="Genomic_DNA"/>
</dbReference>
<sequence length="201" mass="23729">MTGNTNAEFRLQSSNMWYLAPVCETTWHHITQEYSLYIQHWQHHKCRTVQPARGSSYQASKLVGPPSLYTDVEISTSPEEWKFVERLLPKTFIPEPTLKSEYPSGWKPPSESSSSHPYYVERNRNHMYPLYLKIQERGQKKTTKLKRIQGDIWALHDDLKVYLENRSKKYIHMQIQEVSGHINIKGDYVSIVEEWLQDKGF</sequence>
<dbReference type="FunFam" id="3.30.780.10:FF:000009">
    <property type="entry name" value="39S ribosomal protein L49, mitochondrial"/>
    <property type="match status" value="1"/>
</dbReference>
<evidence type="ECO:0000256" key="7">
    <source>
        <dbReference type="ARBA" id="ARBA00035545"/>
    </source>
</evidence>
<dbReference type="GO" id="GO:0005762">
    <property type="term" value="C:mitochondrial large ribosomal subunit"/>
    <property type="evidence" value="ECO:0007669"/>
    <property type="project" value="TreeGrafter"/>
</dbReference>
<dbReference type="PANTHER" id="PTHR13477">
    <property type="entry name" value="MITOCHONDRIAL 39S RIBOSOMAL PROTEIN L49"/>
    <property type="match status" value="1"/>
</dbReference>
<evidence type="ECO:0000256" key="3">
    <source>
        <dbReference type="ARBA" id="ARBA00022980"/>
    </source>
</evidence>
<protein>
    <recommendedName>
        <fullName evidence="6">Large ribosomal subunit protein mL49</fullName>
    </recommendedName>
    <alternativeName>
        <fullName evidence="7">39S ribosomal protein L49, mitochondrial</fullName>
    </alternativeName>
</protein>
<dbReference type="OrthoDB" id="19439at2759"/>
<dbReference type="GO" id="GO:0003735">
    <property type="term" value="F:structural constituent of ribosome"/>
    <property type="evidence" value="ECO:0007669"/>
    <property type="project" value="InterPro"/>
</dbReference>
<accession>A0A6L2QAJ3</accession>
<dbReference type="Pfam" id="PF05046">
    <property type="entry name" value="Img2"/>
    <property type="match status" value="1"/>
</dbReference>
<dbReference type="FunCoup" id="A0A6L2QAJ3">
    <property type="interactions" value="1207"/>
</dbReference>
<evidence type="ECO:0000256" key="2">
    <source>
        <dbReference type="ARBA" id="ARBA00005677"/>
    </source>
</evidence>
<keyword evidence="9" id="KW-1185">Reference proteome</keyword>
<dbReference type="Proteomes" id="UP000502823">
    <property type="component" value="Unassembled WGS sequence"/>
</dbReference>
<gene>
    <name evidence="8" type="ORF">Cfor_06800</name>
</gene>
<keyword evidence="5" id="KW-0687">Ribonucleoprotein</keyword>
<keyword evidence="4" id="KW-0496">Mitochondrion</keyword>
<evidence type="ECO:0000313" key="9">
    <source>
        <dbReference type="Proteomes" id="UP000502823"/>
    </source>
</evidence>
<evidence type="ECO:0000256" key="4">
    <source>
        <dbReference type="ARBA" id="ARBA00023128"/>
    </source>
</evidence>
<evidence type="ECO:0000256" key="1">
    <source>
        <dbReference type="ARBA" id="ARBA00004173"/>
    </source>
</evidence>
<reference evidence="9" key="1">
    <citation type="submission" date="2020-01" db="EMBL/GenBank/DDBJ databases">
        <title>Draft genome sequence of the Termite Coptotermes fromosanus.</title>
        <authorList>
            <person name="Itakura S."/>
            <person name="Yosikawa Y."/>
            <person name="Umezawa K."/>
        </authorList>
    </citation>
    <scope>NUCLEOTIDE SEQUENCE [LARGE SCALE GENOMIC DNA]</scope>
</reference>
<dbReference type="Gene3D" id="3.30.780.10">
    <property type="entry name" value="SUI1-like domain"/>
    <property type="match status" value="1"/>
</dbReference>
<dbReference type="AlphaFoldDB" id="A0A6L2QAJ3"/>
<evidence type="ECO:0000313" key="8">
    <source>
        <dbReference type="EMBL" id="GFG41030.1"/>
    </source>
</evidence>
<comment type="subcellular location">
    <subcellularLocation>
        <location evidence="1">Mitochondrion</location>
    </subcellularLocation>
</comment>
<name>A0A6L2QAJ3_COPFO</name>
<evidence type="ECO:0000256" key="5">
    <source>
        <dbReference type="ARBA" id="ARBA00023274"/>
    </source>
</evidence>
<dbReference type="GO" id="GO:0006412">
    <property type="term" value="P:translation"/>
    <property type="evidence" value="ECO:0007669"/>
    <property type="project" value="InterPro"/>
</dbReference>